<name>A0A2I0VBG0_9ASPA</name>
<dbReference type="AlphaFoldDB" id="A0A2I0VBG0"/>
<dbReference type="STRING" id="906689.A0A2I0VBG0"/>
<accession>A0A2I0VBG0</accession>
<dbReference type="Pfam" id="PF00326">
    <property type="entry name" value="Peptidase_S9"/>
    <property type="match status" value="1"/>
</dbReference>
<evidence type="ECO:0000313" key="3">
    <source>
        <dbReference type="EMBL" id="PKU60737.1"/>
    </source>
</evidence>
<reference evidence="3 4" key="2">
    <citation type="journal article" date="2017" name="Nature">
        <title>The Apostasia genome and the evolution of orchids.</title>
        <authorList>
            <person name="Zhang G.Q."/>
            <person name="Liu K.W."/>
            <person name="Li Z."/>
            <person name="Lohaus R."/>
            <person name="Hsiao Y.Y."/>
            <person name="Niu S.C."/>
            <person name="Wang J.Y."/>
            <person name="Lin Y.C."/>
            <person name="Xu Q."/>
            <person name="Chen L.J."/>
            <person name="Yoshida K."/>
            <person name="Fujiwara S."/>
            <person name="Wang Z.W."/>
            <person name="Zhang Y.Q."/>
            <person name="Mitsuda N."/>
            <person name="Wang M."/>
            <person name="Liu G.H."/>
            <person name="Pecoraro L."/>
            <person name="Huang H.X."/>
            <person name="Xiao X.J."/>
            <person name="Lin M."/>
            <person name="Wu X.Y."/>
            <person name="Wu W.L."/>
            <person name="Chen Y.Y."/>
            <person name="Chang S.B."/>
            <person name="Sakamoto S."/>
            <person name="Ohme-Takagi M."/>
            <person name="Yagi M."/>
            <person name="Zeng S.J."/>
            <person name="Shen C.Y."/>
            <person name="Yeh C.M."/>
            <person name="Luo Y.B."/>
            <person name="Tsai W.C."/>
            <person name="Van de Peer Y."/>
            <person name="Liu Z.J."/>
        </authorList>
    </citation>
    <scope>NUCLEOTIDE SEQUENCE [LARGE SCALE GENOMIC DNA]</scope>
    <source>
        <tissue evidence="3">The whole plant</tissue>
    </source>
</reference>
<keyword evidence="4" id="KW-1185">Reference proteome</keyword>
<evidence type="ECO:0000259" key="2">
    <source>
        <dbReference type="Pfam" id="PF00326"/>
    </source>
</evidence>
<dbReference type="SUPFAM" id="SSF53474">
    <property type="entry name" value="alpha/beta-Hydrolases"/>
    <property type="match status" value="1"/>
</dbReference>
<protein>
    <submittedName>
        <fullName evidence="3">Acylaminoacyl-peptidase</fullName>
    </submittedName>
</protein>
<organism evidence="3 4">
    <name type="scientific">Dendrobium catenatum</name>
    <dbReference type="NCBI Taxonomy" id="906689"/>
    <lineage>
        <taxon>Eukaryota</taxon>
        <taxon>Viridiplantae</taxon>
        <taxon>Streptophyta</taxon>
        <taxon>Embryophyta</taxon>
        <taxon>Tracheophyta</taxon>
        <taxon>Spermatophyta</taxon>
        <taxon>Magnoliopsida</taxon>
        <taxon>Liliopsida</taxon>
        <taxon>Asparagales</taxon>
        <taxon>Orchidaceae</taxon>
        <taxon>Epidendroideae</taxon>
        <taxon>Malaxideae</taxon>
        <taxon>Dendrobiinae</taxon>
        <taxon>Dendrobium</taxon>
    </lineage>
</organism>
<dbReference type="PROSITE" id="PS00708">
    <property type="entry name" value="PRO_ENDOPEP_SER"/>
    <property type="match status" value="1"/>
</dbReference>
<reference evidence="3 4" key="1">
    <citation type="journal article" date="2016" name="Sci. Rep.">
        <title>The Dendrobium catenatum Lindl. genome sequence provides insights into polysaccharide synthase, floral development and adaptive evolution.</title>
        <authorList>
            <person name="Zhang G.Q."/>
            <person name="Xu Q."/>
            <person name="Bian C."/>
            <person name="Tsai W.C."/>
            <person name="Yeh C.M."/>
            <person name="Liu K.W."/>
            <person name="Yoshida K."/>
            <person name="Zhang L.S."/>
            <person name="Chang S.B."/>
            <person name="Chen F."/>
            <person name="Shi Y."/>
            <person name="Su Y.Y."/>
            <person name="Zhang Y.Q."/>
            <person name="Chen L.J."/>
            <person name="Yin Y."/>
            <person name="Lin M."/>
            <person name="Huang H."/>
            <person name="Deng H."/>
            <person name="Wang Z.W."/>
            <person name="Zhu S.L."/>
            <person name="Zhao X."/>
            <person name="Deng C."/>
            <person name="Niu S.C."/>
            <person name="Huang J."/>
            <person name="Wang M."/>
            <person name="Liu G.H."/>
            <person name="Yang H.J."/>
            <person name="Xiao X.J."/>
            <person name="Hsiao Y.Y."/>
            <person name="Wu W.L."/>
            <person name="Chen Y.Y."/>
            <person name="Mitsuda N."/>
            <person name="Ohme-Takagi M."/>
            <person name="Luo Y.B."/>
            <person name="Van de Peer Y."/>
            <person name="Liu Z.J."/>
        </authorList>
    </citation>
    <scope>NUCLEOTIDE SEQUENCE [LARGE SCALE GENOMIC DNA]</scope>
    <source>
        <tissue evidence="3">The whole plant</tissue>
    </source>
</reference>
<dbReference type="PANTHER" id="PTHR42776:SF4">
    <property type="entry name" value="ACYLAMINO-ACID-RELEASING ENZYME"/>
    <property type="match status" value="1"/>
</dbReference>
<dbReference type="InterPro" id="IPR029058">
    <property type="entry name" value="AB_hydrolase_fold"/>
</dbReference>
<evidence type="ECO:0000313" key="4">
    <source>
        <dbReference type="Proteomes" id="UP000233837"/>
    </source>
</evidence>
<dbReference type="GO" id="GO:0004252">
    <property type="term" value="F:serine-type endopeptidase activity"/>
    <property type="evidence" value="ECO:0007669"/>
    <property type="project" value="InterPro"/>
</dbReference>
<gene>
    <name evidence="3" type="ORF">MA16_Dca027817</name>
</gene>
<dbReference type="Proteomes" id="UP000233837">
    <property type="component" value="Unassembled WGS sequence"/>
</dbReference>
<dbReference type="InterPro" id="IPR002471">
    <property type="entry name" value="Pept_S9_AS"/>
</dbReference>
<keyword evidence="1" id="KW-0378">Hydrolase</keyword>
<evidence type="ECO:0000256" key="1">
    <source>
        <dbReference type="ARBA" id="ARBA00022801"/>
    </source>
</evidence>
<dbReference type="Gene3D" id="3.40.50.1820">
    <property type="entry name" value="alpha/beta hydrolase"/>
    <property type="match status" value="1"/>
</dbReference>
<proteinExistence type="predicted"/>
<dbReference type="GO" id="GO:0006508">
    <property type="term" value="P:proteolysis"/>
    <property type="evidence" value="ECO:0007669"/>
    <property type="project" value="InterPro"/>
</dbReference>
<feature type="domain" description="Peptidase S9 prolyl oligopeptidase catalytic" evidence="2">
    <location>
        <begin position="6"/>
        <end position="169"/>
    </location>
</feature>
<dbReference type="InterPro" id="IPR001375">
    <property type="entry name" value="Peptidase_S9_cat"/>
</dbReference>
<sequence>MLICGVISNTLGSLGFGEEALQSLPGNVGSQDVSDVLAALDYVSERGLIDGSRVAVLGGSHGGFLATHLVGQAPDRFVAAAVRNPVCNLSLMVGTSDIPDWCYVEAYGKEGKELFSEAPSAAHLRHLYSKSPISHLSKYARALRERKVEVKVIVFPDDVHAIERSVQEIALQNKFSDHEAADIYPIERTDSQRKE</sequence>
<dbReference type="EMBL" id="KZ504977">
    <property type="protein sequence ID" value="PKU60737.1"/>
    <property type="molecule type" value="Genomic_DNA"/>
</dbReference>
<dbReference type="PANTHER" id="PTHR42776">
    <property type="entry name" value="SERINE PEPTIDASE S9 FAMILY MEMBER"/>
    <property type="match status" value="1"/>
</dbReference>